<gene>
    <name evidence="15" type="primary">LOC108682657</name>
</gene>
<dbReference type="Pfam" id="PF09032">
    <property type="entry name" value="Siah-Interact_N"/>
    <property type="match status" value="1"/>
</dbReference>
<keyword evidence="10" id="KW-0175">Coiled coil</keyword>
<dbReference type="OMA" id="YGWDQSA"/>
<evidence type="ECO:0000259" key="12">
    <source>
        <dbReference type="PROSITE" id="PS51048"/>
    </source>
</evidence>
<evidence type="ECO:0000256" key="11">
    <source>
        <dbReference type="SAM" id="MobiDB-lite"/>
    </source>
</evidence>
<dbReference type="InterPro" id="IPR007052">
    <property type="entry name" value="CS_dom"/>
</dbReference>
<dbReference type="PROSITE" id="PS51203">
    <property type="entry name" value="CS"/>
    <property type="match status" value="1"/>
</dbReference>
<keyword evidence="5" id="KW-0597">Phosphoprotein</keyword>
<keyword evidence="6" id="KW-0833">Ubl conjugation pathway</keyword>
<dbReference type="SUPFAM" id="SSF140106">
    <property type="entry name" value="Calcyclin-binding protein-like"/>
    <property type="match status" value="1"/>
</dbReference>
<evidence type="ECO:0000256" key="5">
    <source>
        <dbReference type="ARBA" id="ARBA00022553"/>
    </source>
</evidence>
<dbReference type="InterPro" id="IPR037893">
    <property type="entry name" value="CS_CacyBP"/>
</dbReference>
<keyword evidence="7" id="KW-0007">Acetylation</keyword>
<evidence type="ECO:0000256" key="9">
    <source>
        <dbReference type="ARBA" id="ARBA00025145"/>
    </source>
</evidence>
<feature type="region of interest" description="Disordered" evidence="11">
    <location>
        <begin position="173"/>
        <end position="192"/>
    </location>
</feature>
<evidence type="ECO:0000256" key="6">
    <source>
        <dbReference type="ARBA" id="ARBA00022786"/>
    </source>
</evidence>
<keyword evidence="8" id="KW-0539">Nucleus</keyword>
<keyword evidence="4" id="KW-0963">Cytoplasm</keyword>
<evidence type="ECO:0000256" key="4">
    <source>
        <dbReference type="ARBA" id="ARBA00022490"/>
    </source>
</evidence>
<evidence type="ECO:0000313" key="15">
    <source>
        <dbReference type="RefSeq" id="XP_047738394.1"/>
    </source>
</evidence>
<organism evidence="14 15">
    <name type="scientific">Hyalella azteca</name>
    <name type="common">Amphipod</name>
    <dbReference type="NCBI Taxonomy" id="294128"/>
    <lineage>
        <taxon>Eukaryota</taxon>
        <taxon>Metazoa</taxon>
        <taxon>Ecdysozoa</taxon>
        <taxon>Arthropoda</taxon>
        <taxon>Crustacea</taxon>
        <taxon>Multicrustacea</taxon>
        <taxon>Malacostraca</taxon>
        <taxon>Eumalacostraca</taxon>
        <taxon>Peracarida</taxon>
        <taxon>Amphipoda</taxon>
        <taxon>Senticaudata</taxon>
        <taxon>Talitrida</taxon>
        <taxon>Talitroidea</taxon>
        <taxon>Hyalellidae</taxon>
        <taxon>Hyalella</taxon>
    </lineage>
</organism>
<dbReference type="PANTHER" id="PTHR13164">
    <property type="entry name" value="CALICYLIN BINDING PROTEIN"/>
    <property type="match status" value="1"/>
</dbReference>
<comment type="function">
    <text evidence="9">May be involved in calcium-dependent ubiquitination and subsequent proteasomal degradation of target proteins. Probably serves as a molecular bridge in ubiquitin E3 complexes. Participates in the ubiquitin-mediated degradation of beta-catenin (CTNNB1).</text>
</comment>
<evidence type="ECO:0000256" key="3">
    <source>
        <dbReference type="ARBA" id="ARBA00015702"/>
    </source>
</evidence>
<dbReference type="InterPro" id="IPR037201">
    <property type="entry name" value="CacyBP_N"/>
</dbReference>
<dbReference type="InterPro" id="IPR052289">
    <property type="entry name" value="Calcyclin-binding_UBL-bridge"/>
</dbReference>
<dbReference type="CDD" id="cd06468">
    <property type="entry name" value="p23_CacyBP"/>
    <property type="match status" value="1"/>
</dbReference>
<dbReference type="GO" id="GO:0044548">
    <property type="term" value="F:S100 protein binding"/>
    <property type="evidence" value="ECO:0007669"/>
    <property type="project" value="InterPro"/>
</dbReference>
<dbReference type="InterPro" id="IPR007699">
    <property type="entry name" value="SGS_dom"/>
</dbReference>
<dbReference type="Pfam" id="PF04969">
    <property type="entry name" value="CS"/>
    <property type="match status" value="1"/>
</dbReference>
<proteinExistence type="predicted"/>
<feature type="domain" description="CS" evidence="13">
    <location>
        <begin position="73"/>
        <end position="167"/>
    </location>
</feature>
<dbReference type="AlphaFoldDB" id="A0A979FQH1"/>
<dbReference type="SUPFAM" id="SSF49764">
    <property type="entry name" value="HSP20-like chaperones"/>
    <property type="match status" value="1"/>
</dbReference>
<evidence type="ECO:0000256" key="2">
    <source>
        <dbReference type="ARBA" id="ARBA00004496"/>
    </source>
</evidence>
<dbReference type="InterPro" id="IPR015120">
    <property type="entry name" value="Siah-Interact_N"/>
</dbReference>
<evidence type="ECO:0000256" key="1">
    <source>
        <dbReference type="ARBA" id="ARBA00004123"/>
    </source>
</evidence>
<keyword evidence="14" id="KW-1185">Reference proteome</keyword>
<sequence length="237" mass="26738">MSLNDVKLSEDLQELKELRKLAQRKCAQEILDIQIRKTSDALDRLKSQESQKGSVTEANTKLTKDSTAKVYTVTLRTYSWDQSDKFVKLYVTIPSLKPSDEENVKCVFSSRSASLIVSEVDGKNYELVINNLAKQIVPDKSFWKVKKDMVVMMLSKERLAQSWPAVTAEEVKIKEKNKPEDPDTSDPSAGMMGLMKKMYDEGDDKMKQLLNKTWYESQSKAATGAPGLGSLPDMNDI</sequence>
<dbReference type="GO" id="GO:0015631">
    <property type="term" value="F:tubulin binding"/>
    <property type="evidence" value="ECO:0007669"/>
    <property type="project" value="InterPro"/>
</dbReference>
<evidence type="ECO:0000256" key="7">
    <source>
        <dbReference type="ARBA" id="ARBA00022990"/>
    </source>
</evidence>
<dbReference type="PROSITE" id="PS51048">
    <property type="entry name" value="SGS"/>
    <property type="match status" value="1"/>
</dbReference>
<dbReference type="GO" id="GO:0005634">
    <property type="term" value="C:nucleus"/>
    <property type="evidence" value="ECO:0007669"/>
    <property type="project" value="UniProtKB-SubCell"/>
</dbReference>
<feature type="domain" description="SGS" evidence="12">
    <location>
        <begin position="151"/>
        <end position="237"/>
    </location>
</feature>
<dbReference type="GO" id="GO:0031625">
    <property type="term" value="F:ubiquitin protein ligase binding"/>
    <property type="evidence" value="ECO:0007669"/>
    <property type="project" value="InterPro"/>
</dbReference>
<evidence type="ECO:0000259" key="13">
    <source>
        <dbReference type="PROSITE" id="PS51203"/>
    </source>
</evidence>
<protein>
    <recommendedName>
        <fullName evidence="3">Calcyclin-binding protein</fullName>
    </recommendedName>
</protein>
<dbReference type="RefSeq" id="XP_047738394.1">
    <property type="nucleotide sequence ID" value="XM_047882438.1"/>
</dbReference>
<evidence type="ECO:0000256" key="8">
    <source>
        <dbReference type="ARBA" id="ARBA00023242"/>
    </source>
</evidence>
<dbReference type="OrthoDB" id="164025at2759"/>
<accession>A0A979FQH1</accession>
<evidence type="ECO:0000313" key="14">
    <source>
        <dbReference type="Proteomes" id="UP000694843"/>
    </source>
</evidence>
<comment type="subcellular location">
    <subcellularLocation>
        <location evidence="2">Cytoplasm</location>
    </subcellularLocation>
    <subcellularLocation>
        <location evidence="1">Nucleus</location>
    </subcellularLocation>
</comment>
<name>A0A979FQH1_HYAAZ</name>
<dbReference type="InterPro" id="IPR008978">
    <property type="entry name" value="HSP20-like_chaperone"/>
</dbReference>
<reference evidence="15" key="1">
    <citation type="submission" date="2025-08" db="UniProtKB">
        <authorList>
            <consortium name="RefSeq"/>
        </authorList>
    </citation>
    <scope>IDENTIFICATION</scope>
    <source>
        <tissue evidence="15">Whole organism</tissue>
    </source>
</reference>
<dbReference type="Gene3D" id="2.60.40.790">
    <property type="match status" value="1"/>
</dbReference>
<evidence type="ECO:0000256" key="10">
    <source>
        <dbReference type="SAM" id="Coils"/>
    </source>
</evidence>
<dbReference type="GO" id="GO:0007507">
    <property type="term" value="P:heart development"/>
    <property type="evidence" value="ECO:0007669"/>
    <property type="project" value="TreeGrafter"/>
</dbReference>
<dbReference type="GeneID" id="108682657"/>
<feature type="coiled-coil region" evidence="10">
    <location>
        <begin position="5"/>
        <end position="32"/>
    </location>
</feature>
<dbReference type="Proteomes" id="UP000694843">
    <property type="component" value="Unplaced"/>
</dbReference>
<dbReference type="GO" id="GO:0005737">
    <property type="term" value="C:cytoplasm"/>
    <property type="evidence" value="ECO:0007669"/>
    <property type="project" value="UniProtKB-SubCell"/>
</dbReference>
<dbReference type="PANTHER" id="PTHR13164:SF3">
    <property type="entry name" value="CALCYCLIN-BINDING PROTEIN"/>
    <property type="match status" value="1"/>
</dbReference>